<keyword evidence="11" id="KW-1185">Reference proteome</keyword>
<evidence type="ECO:0000256" key="1">
    <source>
        <dbReference type="ARBA" id="ARBA00001946"/>
    </source>
</evidence>
<dbReference type="SUPFAM" id="SSF47807">
    <property type="entry name" value="5' to 3' exonuclease, C-terminal subdomain"/>
    <property type="match status" value="1"/>
</dbReference>
<dbReference type="STRING" id="318479.A0A158Q3S2"/>
<evidence type="ECO:0000313" key="12">
    <source>
        <dbReference type="WBParaSite" id="DME_0000304901-mRNA-1"/>
    </source>
</evidence>
<reference evidence="12" key="1">
    <citation type="submission" date="2016-04" db="UniProtKB">
        <authorList>
            <consortium name="WormBaseParasite"/>
        </authorList>
    </citation>
    <scope>IDENTIFICATION</scope>
</reference>
<dbReference type="PANTHER" id="PTHR11081">
    <property type="entry name" value="FLAP ENDONUCLEASE FAMILY MEMBER"/>
    <property type="match status" value="1"/>
</dbReference>
<dbReference type="Pfam" id="PF00867">
    <property type="entry name" value="XPG_I"/>
    <property type="match status" value="1"/>
</dbReference>
<dbReference type="GO" id="GO:0046872">
    <property type="term" value="F:metal ion binding"/>
    <property type="evidence" value="ECO:0007669"/>
    <property type="project" value="UniProtKB-KW"/>
</dbReference>
<dbReference type="OrthoDB" id="2959108at2759"/>
<accession>A0A158Q3S2</accession>
<dbReference type="SMART" id="SM00279">
    <property type="entry name" value="HhH2"/>
    <property type="match status" value="1"/>
</dbReference>
<dbReference type="GO" id="GO:0003677">
    <property type="term" value="F:DNA binding"/>
    <property type="evidence" value="ECO:0007669"/>
    <property type="project" value="InterPro"/>
</dbReference>
<dbReference type="InterPro" id="IPR036279">
    <property type="entry name" value="5-3_exonuclease_C_sf"/>
</dbReference>
<dbReference type="SMART" id="SM00485">
    <property type="entry name" value="XPGN"/>
    <property type="match status" value="1"/>
</dbReference>
<evidence type="ECO:0000313" key="11">
    <source>
        <dbReference type="Proteomes" id="UP000274756"/>
    </source>
</evidence>
<dbReference type="InterPro" id="IPR006085">
    <property type="entry name" value="XPG_DNA_repair_N"/>
</dbReference>
<dbReference type="WBParaSite" id="DME_0000304901-mRNA-1">
    <property type="protein sequence ID" value="DME_0000304901-mRNA-1"/>
    <property type="gene ID" value="DME_0000304901"/>
</dbReference>
<dbReference type="Gene3D" id="3.40.50.1010">
    <property type="entry name" value="5'-nuclease"/>
    <property type="match status" value="1"/>
</dbReference>
<evidence type="ECO:0000259" key="7">
    <source>
        <dbReference type="SMART" id="SM00484"/>
    </source>
</evidence>
<evidence type="ECO:0000256" key="3">
    <source>
        <dbReference type="ARBA" id="ARBA00022723"/>
    </source>
</evidence>
<dbReference type="InterPro" id="IPR029060">
    <property type="entry name" value="PIN-like_dom_sf"/>
</dbReference>
<dbReference type="SMART" id="SM00484">
    <property type="entry name" value="XPGI"/>
    <property type="match status" value="1"/>
</dbReference>
<organism evidence="10 12">
    <name type="scientific">Dracunculus medinensis</name>
    <name type="common">Guinea worm</name>
    <dbReference type="NCBI Taxonomy" id="318479"/>
    <lineage>
        <taxon>Eukaryota</taxon>
        <taxon>Metazoa</taxon>
        <taxon>Ecdysozoa</taxon>
        <taxon>Nematoda</taxon>
        <taxon>Chromadorea</taxon>
        <taxon>Rhabditida</taxon>
        <taxon>Spirurina</taxon>
        <taxon>Dracunculoidea</taxon>
        <taxon>Dracunculidae</taxon>
        <taxon>Dracunculus</taxon>
    </lineage>
</organism>
<dbReference type="AlphaFoldDB" id="A0A158Q3S2"/>
<protein>
    <submittedName>
        <fullName evidence="12">XPGN domain-containing protein</fullName>
    </submittedName>
</protein>
<dbReference type="InterPro" id="IPR008918">
    <property type="entry name" value="HhH2"/>
</dbReference>
<proteinExistence type="predicted"/>
<evidence type="ECO:0000256" key="6">
    <source>
        <dbReference type="SAM" id="MobiDB-lite"/>
    </source>
</evidence>
<feature type="domain" description="XPG N-terminal" evidence="8">
    <location>
        <begin position="1"/>
        <end position="101"/>
    </location>
</feature>
<evidence type="ECO:0000256" key="2">
    <source>
        <dbReference type="ARBA" id="ARBA00022722"/>
    </source>
</evidence>
<dbReference type="SUPFAM" id="SSF88723">
    <property type="entry name" value="PIN domain-like"/>
    <property type="match status" value="1"/>
</dbReference>
<evidence type="ECO:0000256" key="4">
    <source>
        <dbReference type="ARBA" id="ARBA00022801"/>
    </source>
</evidence>
<keyword evidence="5" id="KW-0460">Magnesium</keyword>
<dbReference type="Pfam" id="PF00752">
    <property type="entry name" value="XPG_N"/>
    <property type="match status" value="1"/>
</dbReference>
<sequence>MGRGLWDVLGKYREPVDISALKNKRIAVNGHCWLWEIMRGNVANCSSTLKPHLSTFYNRCQALMDYGIEPVIVFDNVENSIRHDPQNNTVLKKDRKNRSGIWAKELRLEIINQIREIKILLNAMGVRFMASKLEGEAQCAQLEQRGLVHGCITRSIDYILFGGTNLYQVEFSSSGRSIHNSILVLSMNRISDQLCINRSALIAMAFMIGCDYYTGGIPGVGAVLATEILSEFYVMKQDHPQVILDRFISYVTGAVPVREIDSDLKRKLKEKCQRNLIDIRCLHPNTDAFSNLINAYFTPSVIEYSRAQLPKKGSIDHSKVQEFLLRECNWDPMYAELVENNSPNKQTKDRNIAILRHELSTAICQASQRSCSKREILAVERLHSMAAEYRFVPNVEIISVPATSDDMIKNEQKVENNSNNANNRRSTKRKTNMVSADEPSSKVSARKPSGITSSPLDMKDGQRQATTDVEDNSKGLENGLLNTDEVSCAQTLHVIPSKA</sequence>
<evidence type="ECO:0000256" key="5">
    <source>
        <dbReference type="ARBA" id="ARBA00022842"/>
    </source>
</evidence>
<keyword evidence="2" id="KW-0540">Nuclease</keyword>
<dbReference type="InterPro" id="IPR006086">
    <property type="entry name" value="XPG-I_dom"/>
</dbReference>
<gene>
    <name evidence="9" type="ORF">DME_LOCUS7208</name>
</gene>
<name>A0A158Q3S2_DRAME</name>
<dbReference type="PRINTS" id="PR00853">
    <property type="entry name" value="XPGRADSUPER"/>
</dbReference>
<evidence type="ECO:0000313" key="10">
    <source>
        <dbReference type="Proteomes" id="UP000038040"/>
    </source>
</evidence>
<evidence type="ECO:0000313" key="9">
    <source>
        <dbReference type="EMBL" id="VDN57235.1"/>
    </source>
</evidence>
<feature type="region of interest" description="Disordered" evidence="6">
    <location>
        <begin position="412"/>
        <end position="479"/>
    </location>
</feature>
<dbReference type="InterPro" id="IPR006084">
    <property type="entry name" value="XPG/Rad2"/>
</dbReference>
<dbReference type="EMBL" id="UYYG01001159">
    <property type="protein sequence ID" value="VDN57235.1"/>
    <property type="molecule type" value="Genomic_DNA"/>
</dbReference>
<keyword evidence="3" id="KW-0479">Metal-binding</keyword>
<dbReference type="GO" id="GO:0017108">
    <property type="term" value="F:5'-flap endonuclease activity"/>
    <property type="evidence" value="ECO:0007669"/>
    <property type="project" value="TreeGrafter"/>
</dbReference>
<dbReference type="PANTHER" id="PTHR11081:SF59">
    <property type="entry name" value="FI23547P1"/>
    <property type="match status" value="1"/>
</dbReference>
<dbReference type="Proteomes" id="UP000274756">
    <property type="component" value="Unassembled WGS sequence"/>
</dbReference>
<reference evidence="9 11" key="2">
    <citation type="submission" date="2018-11" db="EMBL/GenBank/DDBJ databases">
        <authorList>
            <consortium name="Pathogen Informatics"/>
        </authorList>
    </citation>
    <scope>NUCLEOTIDE SEQUENCE [LARGE SCALE GENOMIC DNA]</scope>
</reference>
<feature type="domain" description="XPG-I" evidence="7">
    <location>
        <begin position="122"/>
        <end position="196"/>
    </location>
</feature>
<dbReference type="Proteomes" id="UP000038040">
    <property type="component" value="Unplaced"/>
</dbReference>
<dbReference type="Gene3D" id="1.10.150.20">
    <property type="entry name" value="5' to 3' exonuclease, C-terminal subdomain"/>
    <property type="match status" value="1"/>
</dbReference>
<keyword evidence="4" id="KW-0378">Hydrolase</keyword>
<evidence type="ECO:0000259" key="8">
    <source>
        <dbReference type="SMART" id="SM00485"/>
    </source>
</evidence>
<comment type="cofactor">
    <cofactor evidence="1">
        <name>Mg(2+)</name>
        <dbReference type="ChEBI" id="CHEBI:18420"/>
    </cofactor>
</comment>